<evidence type="ECO:0000313" key="2">
    <source>
        <dbReference type="Proteomes" id="UP001321542"/>
    </source>
</evidence>
<organism evidence="1 2">
    <name type="scientific">Streptomyces graminofaciens</name>
    <dbReference type="NCBI Taxonomy" id="68212"/>
    <lineage>
        <taxon>Bacteria</taxon>
        <taxon>Bacillati</taxon>
        <taxon>Actinomycetota</taxon>
        <taxon>Actinomycetes</taxon>
        <taxon>Kitasatosporales</taxon>
        <taxon>Streptomycetaceae</taxon>
        <taxon>Streptomyces</taxon>
    </lineage>
</organism>
<evidence type="ECO:0008006" key="3">
    <source>
        <dbReference type="Google" id="ProtNLM"/>
    </source>
</evidence>
<name>A0ABN5VU07_9ACTN</name>
<evidence type="ECO:0000313" key="1">
    <source>
        <dbReference type="EMBL" id="BBC36942.1"/>
    </source>
</evidence>
<gene>
    <name evidence="1" type="ORF">SGFS_082360</name>
</gene>
<dbReference type="Proteomes" id="UP001321542">
    <property type="component" value="Chromosome"/>
</dbReference>
<reference evidence="1 2" key="1">
    <citation type="journal article" date="2010" name="ChemBioChem">
        <title>Cloning and characterization of the biosynthetic gene cluster of 16-membered macrolide antibiotic FD-891: involvement of a dual functional cytochrome P450 monooxygenase catalyzing epoxidation and hydroxylation.</title>
        <authorList>
            <person name="Kudo F."/>
            <person name="Motegi A."/>
            <person name="Mizoue K."/>
            <person name="Eguchi T."/>
        </authorList>
    </citation>
    <scope>NUCLEOTIDE SEQUENCE [LARGE SCALE GENOMIC DNA]</scope>
    <source>
        <strain evidence="1 2">A-8890</strain>
    </source>
</reference>
<reference evidence="1 2" key="2">
    <citation type="journal article" date="2023" name="ChemBioChem">
        <title>Acyltransferase Domain Exchange between Two Independent Type I Polyketide Synthases in the Same Producer Strain of Macrolide Antibiotics.</title>
        <authorList>
            <person name="Kudo F."/>
            <person name="Kishikawa K."/>
            <person name="Tsuboi K."/>
            <person name="Kido T."/>
            <person name="Usui T."/>
            <person name="Hashimoto J."/>
            <person name="Shin-Ya K."/>
            <person name="Miyanaga A."/>
            <person name="Eguchi T."/>
        </authorList>
    </citation>
    <scope>NUCLEOTIDE SEQUENCE [LARGE SCALE GENOMIC DNA]</scope>
    <source>
        <strain evidence="1 2">A-8890</strain>
    </source>
</reference>
<proteinExistence type="predicted"/>
<dbReference type="EMBL" id="AP018448">
    <property type="protein sequence ID" value="BBC36942.1"/>
    <property type="molecule type" value="Genomic_DNA"/>
</dbReference>
<keyword evidence="2" id="KW-1185">Reference proteome</keyword>
<accession>A0ABN5VU07</accession>
<sequence length="101" mass="10978">MLVERSTRFGMLIHRPADHTAVSVRDILQATVQALPPHLKQSLTWDQGSEMADNYEFTIATNVPVYLGVLAERSCCGTVEMYVIPSFVGCDHGAAEAVGGQ</sequence>
<protein>
    <recommendedName>
        <fullName evidence="3">Transposase</fullName>
    </recommendedName>
</protein>